<dbReference type="EMBL" id="JAXLQG010000020">
    <property type="protein sequence ID" value="KAK5530174.1"/>
    <property type="molecule type" value="Genomic_DNA"/>
</dbReference>
<name>A0AAV9Q001_9PEZI</name>
<dbReference type="GO" id="GO:0016832">
    <property type="term" value="F:aldehyde-lyase activity"/>
    <property type="evidence" value="ECO:0007669"/>
    <property type="project" value="InterPro"/>
</dbReference>
<comment type="similarity">
    <text evidence="1">Belongs to the XFP family.</text>
</comment>
<dbReference type="PANTHER" id="PTHR31273:SF1">
    <property type="entry name" value="PHOSPHOKETOLASE-RELATED"/>
    <property type="match status" value="1"/>
</dbReference>
<dbReference type="GO" id="GO:0005975">
    <property type="term" value="P:carbohydrate metabolic process"/>
    <property type="evidence" value="ECO:0007669"/>
    <property type="project" value="InterPro"/>
</dbReference>
<feature type="domain" description="Xylulose 5-phosphate/Fructose 6-phosphate phosphoketolase C-terminal" evidence="3">
    <location>
        <begin position="28"/>
        <end position="227"/>
    </location>
</feature>
<evidence type="ECO:0000259" key="3">
    <source>
        <dbReference type="Pfam" id="PF09363"/>
    </source>
</evidence>
<dbReference type="PANTHER" id="PTHR31273">
    <property type="entry name" value="PHOSPHOKETOLASE-RELATED"/>
    <property type="match status" value="1"/>
</dbReference>
<reference evidence="4 5" key="1">
    <citation type="submission" date="2023-06" db="EMBL/GenBank/DDBJ databases">
        <title>Black Yeasts Isolated from many extreme environments.</title>
        <authorList>
            <person name="Coleine C."/>
            <person name="Stajich J.E."/>
            <person name="Selbmann L."/>
        </authorList>
    </citation>
    <scope>NUCLEOTIDE SEQUENCE [LARGE SCALE GENOMIC DNA]</scope>
    <source>
        <strain evidence="4 5">CCFEE 5887</strain>
    </source>
</reference>
<protein>
    <recommendedName>
        <fullName evidence="3">Xylulose 5-phosphate/Fructose 6-phosphate phosphoketolase C-terminal domain-containing protein</fullName>
    </recommendedName>
</protein>
<dbReference type="InterPro" id="IPR009014">
    <property type="entry name" value="Transketo_C/PFOR_II"/>
</dbReference>
<dbReference type="InterPro" id="IPR018969">
    <property type="entry name" value="Xul5P/Fru6P_PKetolase_C"/>
</dbReference>
<dbReference type="Proteomes" id="UP001345827">
    <property type="component" value="Unassembled WGS sequence"/>
</dbReference>
<accession>A0AAV9Q001</accession>
<comment type="caution">
    <text evidence="4">The sequence shown here is derived from an EMBL/GenBank/DDBJ whole genome shotgun (WGS) entry which is preliminary data.</text>
</comment>
<evidence type="ECO:0000256" key="2">
    <source>
        <dbReference type="ARBA" id="ARBA00023239"/>
    </source>
</evidence>
<dbReference type="InterPro" id="IPR005593">
    <property type="entry name" value="Xul5P/Fru6P_PKetolase"/>
</dbReference>
<dbReference type="Pfam" id="PF09363">
    <property type="entry name" value="XFP_C"/>
    <property type="match status" value="1"/>
</dbReference>
<keyword evidence="5" id="KW-1185">Reference proteome</keyword>
<dbReference type="AlphaFoldDB" id="A0AAV9Q001"/>
<evidence type="ECO:0000313" key="5">
    <source>
        <dbReference type="Proteomes" id="UP001345827"/>
    </source>
</evidence>
<sequence length="268" mass="30269">MRTRSYAPSPTVFVPRTTSRILIVSSSHPGPVWLSPEEAKFHCRAGGGVWKFASTDDGIDPDVVLVGIGLELMFEVLAASIYLRKLAPSMSVRVINVTDLMILGREGSHPHALSHRDFDILFTPHREIHFNYHGYANELQGLLFGRPNLERVSISSFQNELSSTTPFETMLKNNCSQYHVAEATISGAARCNPHIAVDLQKLVAHVQHERAKVEQFIQKHGVDPADMYIGTNVPRFSKPWHRHRQPDGDQDWTTHDKSFHLPKDMFLE</sequence>
<evidence type="ECO:0000313" key="4">
    <source>
        <dbReference type="EMBL" id="KAK5530174.1"/>
    </source>
</evidence>
<organism evidence="4 5">
    <name type="scientific">Vermiconidia calcicola</name>
    <dbReference type="NCBI Taxonomy" id="1690605"/>
    <lineage>
        <taxon>Eukaryota</taxon>
        <taxon>Fungi</taxon>
        <taxon>Dikarya</taxon>
        <taxon>Ascomycota</taxon>
        <taxon>Pezizomycotina</taxon>
        <taxon>Dothideomycetes</taxon>
        <taxon>Dothideomycetidae</taxon>
        <taxon>Mycosphaerellales</taxon>
        <taxon>Extremaceae</taxon>
        <taxon>Vermiconidia</taxon>
    </lineage>
</organism>
<keyword evidence="2" id="KW-0456">Lyase</keyword>
<dbReference type="Gene3D" id="3.40.50.920">
    <property type="match status" value="1"/>
</dbReference>
<gene>
    <name evidence="4" type="ORF">LTR25_009420</name>
</gene>
<evidence type="ECO:0000256" key="1">
    <source>
        <dbReference type="ARBA" id="ARBA00005623"/>
    </source>
</evidence>
<dbReference type="SUPFAM" id="SSF52922">
    <property type="entry name" value="TK C-terminal domain-like"/>
    <property type="match status" value="1"/>
</dbReference>
<proteinExistence type="inferred from homology"/>